<feature type="compositionally biased region" description="Basic and acidic residues" evidence="5">
    <location>
        <begin position="97"/>
        <end position="109"/>
    </location>
</feature>
<keyword evidence="4" id="KW-0539">Nucleus</keyword>
<dbReference type="KEGG" id="crq:GCK72_000623"/>
<dbReference type="GO" id="GO:0042797">
    <property type="term" value="P:tRNA transcription by RNA polymerase III"/>
    <property type="evidence" value="ECO:0007669"/>
    <property type="project" value="TreeGrafter"/>
</dbReference>
<feature type="compositionally biased region" description="Acidic residues" evidence="5">
    <location>
        <begin position="372"/>
        <end position="381"/>
    </location>
</feature>
<dbReference type="eggNOG" id="ENOG502S977">
    <property type="taxonomic scope" value="Eukaryota"/>
</dbReference>
<dbReference type="OMA" id="IEQQGIF"/>
<dbReference type="GeneID" id="9821025"/>
<keyword evidence="3" id="KW-0804">Transcription</keyword>
<feature type="region of interest" description="Disordered" evidence="5">
    <location>
        <begin position="354"/>
        <end position="384"/>
    </location>
</feature>
<dbReference type="PANTHER" id="PTHR13408">
    <property type="entry name" value="DNA-DIRECTED RNA POLYMERASE III"/>
    <property type="match status" value="1"/>
</dbReference>
<dbReference type="AlphaFoldDB" id="E3M327"/>
<keyword evidence="7" id="KW-1185">Reference proteome</keyword>
<dbReference type="RefSeq" id="XP_003109375.2">
    <property type="nucleotide sequence ID" value="XM_003109327.2"/>
</dbReference>
<dbReference type="OrthoDB" id="5836119at2759"/>
<evidence type="ECO:0000256" key="3">
    <source>
        <dbReference type="ARBA" id="ARBA00023163"/>
    </source>
</evidence>
<feature type="region of interest" description="Disordered" evidence="5">
    <location>
        <begin position="1"/>
        <end position="119"/>
    </location>
</feature>
<dbReference type="STRING" id="31234.E3M327"/>
<name>E3M327_CAERE</name>
<comment type="subcellular location">
    <subcellularLocation>
        <location evidence="1">Nucleus</location>
    </subcellularLocation>
</comment>
<dbReference type="PANTHER" id="PTHR13408:SF0">
    <property type="entry name" value="DNA-DIRECTED RNA POLYMERASE III SUBUNIT RPC4"/>
    <property type="match status" value="1"/>
</dbReference>
<feature type="compositionally biased region" description="Basic and acidic residues" evidence="5">
    <location>
        <begin position="356"/>
        <end position="369"/>
    </location>
</feature>
<feature type="compositionally biased region" description="Basic and acidic residues" evidence="5">
    <location>
        <begin position="66"/>
        <end position="75"/>
    </location>
</feature>
<evidence type="ECO:0000256" key="1">
    <source>
        <dbReference type="ARBA" id="ARBA00004123"/>
    </source>
</evidence>
<protein>
    <submittedName>
        <fullName evidence="6">Uncharacterized protein</fullName>
    </submittedName>
</protein>
<proteinExistence type="predicted"/>
<dbReference type="InterPro" id="IPR007811">
    <property type="entry name" value="RPC4"/>
</dbReference>
<gene>
    <name evidence="6" type="ORF">CRE_08211</name>
</gene>
<evidence type="ECO:0000313" key="7">
    <source>
        <dbReference type="Proteomes" id="UP000008281"/>
    </source>
</evidence>
<dbReference type="InParanoid" id="E3M327"/>
<dbReference type="Proteomes" id="UP000008281">
    <property type="component" value="Unassembled WGS sequence"/>
</dbReference>
<evidence type="ECO:0000256" key="2">
    <source>
        <dbReference type="ARBA" id="ARBA00022478"/>
    </source>
</evidence>
<reference evidence="6" key="1">
    <citation type="submission" date="2007-07" db="EMBL/GenBank/DDBJ databases">
        <title>PCAP assembly of the Caenorhabditis remanei genome.</title>
        <authorList>
            <consortium name="The Caenorhabditis remanei Sequencing Consortium"/>
            <person name="Wilson R.K."/>
        </authorList>
    </citation>
    <scope>NUCLEOTIDE SEQUENCE [LARGE SCALE GENOMIC DNA]</scope>
    <source>
        <strain evidence="6">PB4641</strain>
    </source>
</reference>
<organism evidence="7">
    <name type="scientific">Caenorhabditis remanei</name>
    <name type="common">Caenorhabditis vulgaris</name>
    <dbReference type="NCBI Taxonomy" id="31234"/>
    <lineage>
        <taxon>Eukaryota</taxon>
        <taxon>Metazoa</taxon>
        <taxon>Ecdysozoa</taxon>
        <taxon>Nematoda</taxon>
        <taxon>Chromadorea</taxon>
        <taxon>Rhabditida</taxon>
        <taxon>Rhabditina</taxon>
        <taxon>Rhabditomorpha</taxon>
        <taxon>Rhabditoidea</taxon>
        <taxon>Rhabditidae</taxon>
        <taxon>Peloderinae</taxon>
        <taxon>Caenorhabditis</taxon>
    </lineage>
</organism>
<dbReference type="EMBL" id="DS268423">
    <property type="protein sequence ID" value="EFO90740.1"/>
    <property type="molecule type" value="Genomic_DNA"/>
</dbReference>
<evidence type="ECO:0000256" key="4">
    <source>
        <dbReference type="ARBA" id="ARBA00023242"/>
    </source>
</evidence>
<evidence type="ECO:0000256" key="5">
    <source>
        <dbReference type="SAM" id="MobiDB-lite"/>
    </source>
</evidence>
<sequence length="414" mass="45230">MSKPGRPNLSLAGKREAPVQQKKSRGGSSSDRGAGRGRGGRGRGARPRQELIQTGGVFSEGLGGDISKKKGKEDVGQFYYAKRPTGSGGGGPSSSNAEEKKDEKIEKKNVAGKASFEGWEELWRSDDEGDEEELKSLHPRSIISDLRRGNVMPVVLPVDDQSQFLNIIHKSARLSLEEEDQEEEEDKKQVQHSTRRKHKRQTPEQLISMLESSTGDLLHLQLPSVVGAICNVIEAASVEVPMEVDDEGTDMPAGIPTAPPPPTGLPQSRRIGKLQVTKKGRLILQVGGHSIDITAKPTAGKQQGTVLLEVDPNADQVQAPSTFSFQSNQTIENSLYHLGNVKHNLVGSMTWGGLSEKSKEEEESKKANEVEMQVEETTGNDDQEKIEQLEREQAKWANLAARWATGLPTARQEI</sequence>
<feature type="region of interest" description="Disordered" evidence="5">
    <location>
        <begin position="175"/>
        <end position="202"/>
    </location>
</feature>
<dbReference type="HOGENOM" id="CLU_681935_0_0_1"/>
<dbReference type="FunCoup" id="E3M327">
    <property type="interactions" value="47"/>
</dbReference>
<evidence type="ECO:0000313" key="6">
    <source>
        <dbReference type="EMBL" id="EFO90740.1"/>
    </source>
</evidence>
<keyword evidence="2" id="KW-0240">DNA-directed RNA polymerase</keyword>
<accession>E3M327</accession>
<dbReference type="CTD" id="9821025"/>
<dbReference type="GO" id="GO:0003677">
    <property type="term" value="F:DNA binding"/>
    <property type="evidence" value="ECO:0007669"/>
    <property type="project" value="InterPro"/>
</dbReference>
<dbReference type="GO" id="GO:0005666">
    <property type="term" value="C:RNA polymerase III complex"/>
    <property type="evidence" value="ECO:0007669"/>
    <property type="project" value="InterPro"/>
</dbReference>